<dbReference type="Proteomes" id="UP000828048">
    <property type="component" value="Chromosome 6"/>
</dbReference>
<name>A0ACB7X9D7_9ERIC</name>
<sequence>MASSRGKSFTAEQDEAICRAYLCITEDPIIGNSQPRSQFWQRVLQQYQEKTNDVQRTEASIKARWQNIQKCCNKFRGCLRSIEALNQSGMTHQNEYDMAKQTYYEDTGKYFSGMDGCWAILEHAIKWQDITPSGRKAKTPEPPQIPEGMSFPFSPEASQIPSTYYESLDAETTPSSGGTGSVSSPRKRPGGKKLAKEKKAKSKVQEAETARHINLLETLNKTVLDNQSRRIQLEERRVASLERQTICEEREMARKEKETERNDREMEERIMQMDLSAIQDPQMKAYYEHRKAAILAKWASSTSTTYYTDLPDY</sequence>
<evidence type="ECO:0000313" key="1">
    <source>
        <dbReference type="EMBL" id="KAH7837311.1"/>
    </source>
</evidence>
<keyword evidence="2" id="KW-1185">Reference proteome</keyword>
<comment type="caution">
    <text evidence="1">The sequence shown here is derived from an EMBL/GenBank/DDBJ whole genome shotgun (WGS) entry which is preliminary data.</text>
</comment>
<reference evidence="1 2" key="1">
    <citation type="journal article" date="2021" name="Hortic Res">
        <title>High-quality reference genome and annotation aids understanding of berry development for evergreen blueberry (Vaccinium darrowii).</title>
        <authorList>
            <person name="Yu J."/>
            <person name="Hulse-Kemp A.M."/>
            <person name="Babiker E."/>
            <person name="Staton M."/>
        </authorList>
    </citation>
    <scope>NUCLEOTIDE SEQUENCE [LARGE SCALE GENOMIC DNA]</scope>
    <source>
        <strain evidence="2">cv. NJ 8807/NJ 8810</strain>
        <tissue evidence="1">Young leaf</tissue>
    </source>
</reference>
<protein>
    <submittedName>
        <fullName evidence="1">Uncharacterized protein</fullName>
    </submittedName>
</protein>
<evidence type="ECO:0000313" key="2">
    <source>
        <dbReference type="Proteomes" id="UP000828048"/>
    </source>
</evidence>
<dbReference type="EMBL" id="CM037156">
    <property type="protein sequence ID" value="KAH7837311.1"/>
    <property type="molecule type" value="Genomic_DNA"/>
</dbReference>
<organism evidence="1 2">
    <name type="scientific">Vaccinium darrowii</name>
    <dbReference type="NCBI Taxonomy" id="229202"/>
    <lineage>
        <taxon>Eukaryota</taxon>
        <taxon>Viridiplantae</taxon>
        <taxon>Streptophyta</taxon>
        <taxon>Embryophyta</taxon>
        <taxon>Tracheophyta</taxon>
        <taxon>Spermatophyta</taxon>
        <taxon>Magnoliopsida</taxon>
        <taxon>eudicotyledons</taxon>
        <taxon>Gunneridae</taxon>
        <taxon>Pentapetalae</taxon>
        <taxon>asterids</taxon>
        <taxon>Ericales</taxon>
        <taxon>Ericaceae</taxon>
        <taxon>Vaccinioideae</taxon>
        <taxon>Vaccinieae</taxon>
        <taxon>Vaccinium</taxon>
    </lineage>
</organism>
<accession>A0ACB7X9D7</accession>
<proteinExistence type="predicted"/>
<gene>
    <name evidence="1" type="ORF">Vadar_012388</name>
</gene>